<reference evidence="3" key="1">
    <citation type="submission" date="2017-05" db="EMBL/GenBank/DDBJ databases">
        <authorList>
            <person name="Rodrigo-Torres L."/>
            <person name="Arahal R. D."/>
            <person name="Lucena T."/>
        </authorList>
    </citation>
    <scope>NUCLEOTIDE SEQUENCE [LARGE SCALE GENOMIC DNA]</scope>
    <source>
        <strain evidence="3">CECT 8649</strain>
    </source>
</reference>
<name>A0A238J9U6_9RHOB</name>
<dbReference type="EMBL" id="FXXP01000001">
    <property type="protein sequence ID" value="SMX27511.1"/>
    <property type="molecule type" value="Genomic_DNA"/>
</dbReference>
<organism evidence="2 3">
    <name type="scientific">Pelagimonas phthalicica</name>
    <dbReference type="NCBI Taxonomy" id="1037362"/>
    <lineage>
        <taxon>Bacteria</taxon>
        <taxon>Pseudomonadati</taxon>
        <taxon>Pseudomonadota</taxon>
        <taxon>Alphaproteobacteria</taxon>
        <taxon>Rhodobacterales</taxon>
        <taxon>Roseobacteraceae</taxon>
        <taxon>Pelagimonas</taxon>
    </lineage>
</organism>
<dbReference type="OrthoDB" id="7404855at2"/>
<feature type="region of interest" description="Disordered" evidence="1">
    <location>
        <begin position="85"/>
        <end position="104"/>
    </location>
</feature>
<gene>
    <name evidence="2" type="ORF">TRP8649_01616</name>
</gene>
<accession>A0A238J9U6</accession>
<sequence>MTPPGWFLLVQHPIGYPDLPFTTLTGVVDTERFRDGHVHFPAHQLREFEGVIAKGTPIAQLPPVQKQIELETGVSQHLSQVGYLSRGGRGAAPPRASSGLPGIF</sequence>
<evidence type="ECO:0000313" key="3">
    <source>
        <dbReference type="Proteomes" id="UP000225972"/>
    </source>
</evidence>
<keyword evidence="3" id="KW-1185">Reference proteome</keyword>
<dbReference type="Proteomes" id="UP000225972">
    <property type="component" value="Unassembled WGS sequence"/>
</dbReference>
<dbReference type="AlphaFoldDB" id="A0A238J9U6"/>
<dbReference type="RefSeq" id="WP_099243737.1">
    <property type="nucleotide sequence ID" value="NZ_FXXP01000001.1"/>
</dbReference>
<evidence type="ECO:0000256" key="1">
    <source>
        <dbReference type="SAM" id="MobiDB-lite"/>
    </source>
</evidence>
<protein>
    <submittedName>
        <fullName evidence="2">Uncharacterized protein</fullName>
    </submittedName>
</protein>
<evidence type="ECO:0000313" key="2">
    <source>
        <dbReference type="EMBL" id="SMX27511.1"/>
    </source>
</evidence>
<proteinExistence type="predicted"/>